<accession>A0A2A2JCJ3</accession>
<sequence length="400" mass="47034">MERIENEQKKRHDDIVKDYRAKLDKYAKGAEADKKEAKRQIDEMRKHNRDEEARLMKKHEDDRKELEKKTKQAEERRDKNKIQLLEDLSEQRIEMIQRHEKEKSDMEARMQEEEARHNEFMTQLDLQISKDETDHKEIMGKIEKQIVQVEAQHNELLDQRVKRCNENIQTAAMIETELGAHTTNETFNTRISNAKDYGNKVLRETADVRRQVENFVSEMKKKKPNNKELEKCRFDFKYSAEKLFKKMETQNSLMSTDKDNLSRSSVDSEKVEPAVKLIRDYLELFSRLKNILTNVQYQVIFTDAQNRVRLANVEDRVRLTDVQNQDPTPNTIDAFEKIEKELVELNNRQISLLPSQLNAVSETALQASTNRMHIGSNQRNMIENGQNTSGQSSSNAISHK</sequence>
<dbReference type="Proteomes" id="UP000218231">
    <property type="component" value="Unassembled WGS sequence"/>
</dbReference>
<feature type="region of interest" description="Disordered" evidence="1">
    <location>
        <begin position="27"/>
        <end position="78"/>
    </location>
</feature>
<organism evidence="2 3">
    <name type="scientific">Diploscapter pachys</name>
    <dbReference type="NCBI Taxonomy" id="2018661"/>
    <lineage>
        <taxon>Eukaryota</taxon>
        <taxon>Metazoa</taxon>
        <taxon>Ecdysozoa</taxon>
        <taxon>Nematoda</taxon>
        <taxon>Chromadorea</taxon>
        <taxon>Rhabditida</taxon>
        <taxon>Rhabditina</taxon>
        <taxon>Rhabditomorpha</taxon>
        <taxon>Rhabditoidea</taxon>
        <taxon>Rhabditidae</taxon>
        <taxon>Diploscapter</taxon>
    </lineage>
</organism>
<feature type="compositionally biased region" description="Low complexity" evidence="1">
    <location>
        <begin position="384"/>
        <end position="400"/>
    </location>
</feature>
<dbReference type="AlphaFoldDB" id="A0A2A2JCJ3"/>
<protein>
    <submittedName>
        <fullName evidence="2">Uncharacterized protein</fullName>
    </submittedName>
</protein>
<evidence type="ECO:0000313" key="3">
    <source>
        <dbReference type="Proteomes" id="UP000218231"/>
    </source>
</evidence>
<gene>
    <name evidence="2" type="ORF">WR25_21398</name>
</gene>
<proteinExistence type="predicted"/>
<name>A0A2A2JCJ3_9BILA</name>
<evidence type="ECO:0000256" key="1">
    <source>
        <dbReference type="SAM" id="MobiDB-lite"/>
    </source>
</evidence>
<feature type="region of interest" description="Disordered" evidence="1">
    <location>
        <begin position="380"/>
        <end position="400"/>
    </location>
</feature>
<keyword evidence="3" id="KW-1185">Reference proteome</keyword>
<comment type="caution">
    <text evidence="2">The sequence shown here is derived from an EMBL/GenBank/DDBJ whole genome shotgun (WGS) entry which is preliminary data.</text>
</comment>
<reference evidence="2 3" key="1">
    <citation type="journal article" date="2017" name="Curr. Biol.">
        <title>Genome architecture and evolution of a unichromosomal asexual nematode.</title>
        <authorList>
            <person name="Fradin H."/>
            <person name="Zegar C."/>
            <person name="Gutwein M."/>
            <person name="Lucas J."/>
            <person name="Kovtun M."/>
            <person name="Corcoran D."/>
            <person name="Baugh L.R."/>
            <person name="Kiontke K."/>
            <person name="Gunsalus K."/>
            <person name="Fitch D.H."/>
            <person name="Piano F."/>
        </authorList>
    </citation>
    <scope>NUCLEOTIDE SEQUENCE [LARGE SCALE GENOMIC DNA]</scope>
    <source>
        <strain evidence="2">PF1309</strain>
    </source>
</reference>
<dbReference type="EMBL" id="LIAE01010529">
    <property type="protein sequence ID" value="PAV59355.1"/>
    <property type="molecule type" value="Genomic_DNA"/>
</dbReference>
<evidence type="ECO:0000313" key="2">
    <source>
        <dbReference type="EMBL" id="PAV59355.1"/>
    </source>
</evidence>